<protein>
    <submittedName>
        <fullName evidence="2">Uncharacterized protein</fullName>
    </submittedName>
</protein>
<evidence type="ECO:0000256" key="1">
    <source>
        <dbReference type="SAM" id="Phobius"/>
    </source>
</evidence>
<sequence>MKKSTSLIMGILAITVWVAMIVVLVYTFRWLSTAIQSIDSSPTGYVGIVLLWFFGWIFWGISVGYTVLYAIGIPHYFLYYYDRHKASYIYLVKYLSAIPLALVGLIAFILIRSYLSDPSSISIEWFNISLLALPLILILLFVKVPSQKTSNRGIG</sequence>
<dbReference type="Proteomes" id="UP001177160">
    <property type="component" value="Unassembled WGS sequence"/>
</dbReference>
<dbReference type="EMBL" id="JAOVQM010000011">
    <property type="protein sequence ID" value="MCV2232828.1"/>
    <property type="molecule type" value="Genomic_DNA"/>
</dbReference>
<evidence type="ECO:0000313" key="3">
    <source>
        <dbReference type="Proteomes" id="UP001177160"/>
    </source>
</evidence>
<evidence type="ECO:0000313" key="2">
    <source>
        <dbReference type="EMBL" id="MCV2232828.1"/>
    </source>
</evidence>
<feature type="transmembrane region" description="Helical" evidence="1">
    <location>
        <begin position="123"/>
        <end position="142"/>
    </location>
</feature>
<keyword evidence="1" id="KW-0472">Membrane</keyword>
<reference evidence="2" key="1">
    <citation type="submission" date="2022-09" db="EMBL/GenBank/DDBJ databases">
        <title>Novel Mycoplasma species identified in domestic and wild animals.</title>
        <authorList>
            <person name="Volokhov D.V."/>
            <person name="Furtak V.A."/>
            <person name="Zagorodnyaya T.A."/>
        </authorList>
    </citation>
    <scope>NUCLEOTIDE SEQUENCE</scope>
    <source>
        <strain evidence="2">Oakley</strain>
    </source>
</reference>
<feature type="transmembrane region" description="Helical" evidence="1">
    <location>
        <begin position="48"/>
        <end position="71"/>
    </location>
</feature>
<accession>A0ABT2Y8H9</accession>
<feature type="transmembrane region" description="Helical" evidence="1">
    <location>
        <begin position="7"/>
        <end position="28"/>
    </location>
</feature>
<keyword evidence="1" id="KW-0812">Transmembrane</keyword>
<feature type="transmembrane region" description="Helical" evidence="1">
    <location>
        <begin position="91"/>
        <end position="111"/>
    </location>
</feature>
<proteinExistence type="predicted"/>
<dbReference type="RefSeq" id="WP_263609017.1">
    <property type="nucleotide sequence ID" value="NZ_JAOVQM010000011.1"/>
</dbReference>
<name>A0ABT2Y8H9_9MOLU</name>
<keyword evidence="3" id="KW-1185">Reference proteome</keyword>
<keyword evidence="1" id="KW-1133">Transmembrane helix</keyword>
<comment type="caution">
    <text evidence="2">The sequence shown here is derived from an EMBL/GenBank/DDBJ whole genome shotgun (WGS) entry which is preliminary data.</text>
</comment>
<gene>
    <name evidence="2" type="ORF">N7548_08350</name>
</gene>
<organism evidence="2 3">
    <name type="scientific">Paracholeplasma manati</name>
    <dbReference type="NCBI Taxonomy" id="591373"/>
    <lineage>
        <taxon>Bacteria</taxon>
        <taxon>Bacillati</taxon>
        <taxon>Mycoplasmatota</taxon>
        <taxon>Mollicutes</taxon>
        <taxon>Acholeplasmatales</taxon>
        <taxon>Acholeplasmataceae</taxon>
        <taxon>Paracholeplasma</taxon>
    </lineage>
</organism>